<protein>
    <recommendedName>
        <fullName evidence="1">DUF5919 domain-containing protein</fullName>
    </recommendedName>
</protein>
<accession>A0AAC9L8R7</accession>
<dbReference type="RefSeq" id="WP_075738276.1">
    <property type="nucleotide sequence ID" value="NZ_CP016076.1"/>
</dbReference>
<sequence length="295" mass="33150">MVKAPIALKVLLRKRHLQGHTAFCKEYDKQAKAAAPDLVRSWPSKTQFYRWLSGDLRGLPYAHHCRILELMFPEWTAEALFEPYEGGIEFVPDPADRIATVPGRSPVVAQASVHGMEDVAAVFGSRPEFAQQIPPHRLFDGAESIRMAGLSLNVFCQQYSDRSILEMISNGGTVEALFLDPDGEYIKIRNEDEGHPVDTLSSLTAANVSALTRLRTKLDPAVRENLQIRVYDEVVRFNITTIDDRICIVQTYLPNSRGVESPTFVIEKRDDVAGLFATFTQVYVDLWGRAREVAE</sequence>
<feature type="domain" description="DUF5919" evidence="1">
    <location>
        <begin position="148"/>
        <end position="293"/>
    </location>
</feature>
<dbReference type="Pfam" id="PF19319">
    <property type="entry name" value="DUF5919"/>
    <property type="match status" value="1"/>
</dbReference>
<gene>
    <name evidence="2" type="ORF">UA74_01735</name>
</gene>
<reference evidence="3" key="1">
    <citation type="submission" date="2016-06" db="EMBL/GenBank/DDBJ databases">
        <title>Complete genome sequence of Actinoalloteichus fjordicus DSM 46855 (=ADI127-17), type strain of the new species Actinoalloteichus fjordicus.</title>
        <authorList>
            <person name="Ruckert C."/>
            <person name="Nouioui I."/>
            <person name="Willmese J."/>
            <person name="van Wezel G."/>
            <person name="Klenk H.-P."/>
            <person name="Kalinowski J."/>
            <person name="Zotchev S.B."/>
        </authorList>
    </citation>
    <scope>NUCLEOTIDE SEQUENCE [LARGE SCALE GENOMIC DNA]</scope>
    <source>
        <strain evidence="3">ADI127-7</strain>
    </source>
</reference>
<dbReference type="AlphaFoldDB" id="A0AAC9L8R7"/>
<dbReference type="Proteomes" id="UP000185511">
    <property type="component" value="Chromosome"/>
</dbReference>
<proteinExistence type="predicted"/>
<organism evidence="2 3">
    <name type="scientific">Actinoalloteichus fjordicus</name>
    <dbReference type="NCBI Taxonomy" id="1612552"/>
    <lineage>
        <taxon>Bacteria</taxon>
        <taxon>Bacillati</taxon>
        <taxon>Actinomycetota</taxon>
        <taxon>Actinomycetes</taxon>
        <taxon>Pseudonocardiales</taxon>
        <taxon>Pseudonocardiaceae</taxon>
        <taxon>Actinoalloteichus</taxon>
    </lineage>
</organism>
<keyword evidence="3" id="KW-1185">Reference proteome</keyword>
<evidence type="ECO:0000259" key="1">
    <source>
        <dbReference type="Pfam" id="PF19319"/>
    </source>
</evidence>
<evidence type="ECO:0000313" key="3">
    <source>
        <dbReference type="Proteomes" id="UP000185511"/>
    </source>
</evidence>
<dbReference type="KEGG" id="acad:UA74_01735"/>
<dbReference type="EMBL" id="CP016076">
    <property type="protein sequence ID" value="APU12435.1"/>
    <property type="molecule type" value="Genomic_DNA"/>
</dbReference>
<evidence type="ECO:0000313" key="2">
    <source>
        <dbReference type="EMBL" id="APU12435.1"/>
    </source>
</evidence>
<name>A0AAC9L8R7_9PSEU</name>
<dbReference type="InterPro" id="IPR045697">
    <property type="entry name" value="DUF5919"/>
</dbReference>